<comment type="caution">
    <text evidence="1">The sequence shown here is derived from an EMBL/GenBank/DDBJ whole genome shotgun (WGS) entry which is preliminary data.</text>
</comment>
<dbReference type="Proteomes" id="UP000499080">
    <property type="component" value="Unassembled WGS sequence"/>
</dbReference>
<dbReference type="GO" id="GO:0003676">
    <property type="term" value="F:nucleic acid binding"/>
    <property type="evidence" value="ECO:0007669"/>
    <property type="project" value="InterPro"/>
</dbReference>
<evidence type="ECO:0000313" key="2">
    <source>
        <dbReference type="Proteomes" id="UP000499080"/>
    </source>
</evidence>
<dbReference type="Gene3D" id="3.30.420.10">
    <property type="entry name" value="Ribonuclease H-like superfamily/Ribonuclease H"/>
    <property type="match status" value="1"/>
</dbReference>
<evidence type="ECO:0000313" key="1">
    <source>
        <dbReference type="EMBL" id="GBM30624.1"/>
    </source>
</evidence>
<dbReference type="EMBL" id="BGPR01000665">
    <property type="protein sequence ID" value="GBM30624.1"/>
    <property type="molecule type" value="Genomic_DNA"/>
</dbReference>
<name>A0A4Y2ERU7_ARAVE</name>
<dbReference type="AlphaFoldDB" id="A0A4Y2ERU7"/>
<proteinExistence type="predicted"/>
<dbReference type="InterPro" id="IPR036397">
    <property type="entry name" value="RNaseH_sf"/>
</dbReference>
<organism evidence="1 2">
    <name type="scientific">Araneus ventricosus</name>
    <name type="common">Orbweaver spider</name>
    <name type="synonym">Epeira ventricosa</name>
    <dbReference type="NCBI Taxonomy" id="182803"/>
    <lineage>
        <taxon>Eukaryota</taxon>
        <taxon>Metazoa</taxon>
        <taxon>Ecdysozoa</taxon>
        <taxon>Arthropoda</taxon>
        <taxon>Chelicerata</taxon>
        <taxon>Arachnida</taxon>
        <taxon>Araneae</taxon>
        <taxon>Araneomorphae</taxon>
        <taxon>Entelegynae</taxon>
        <taxon>Araneoidea</taxon>
        <taxon>Araneidae</taxon>
        <taxon>Araneus</taxon>
    </lineage>
</organism>
<gene>
    <name evidence="1" type="ORF">AVEN_18316_1</name>
</gene>
<dbReference type="OrthoDB" id="8186282at2759"/>
<feature type="non-terminal residue" evidence="1">
    <location>
        <position position="70"/>
    </location>
</feature>
<protein>
    <recommendedName>
        <fullName evidence="3">DDE-1 domain-containing protein</fullName>
    </recommendedName>
</protein>
<sequence>MGAKTAPFTDILTKSSDASSMNFCAFGLLKCALSKNRPTTLCGLWKAVQEEWDKIPLPILQMALLSWKLR</sequence>
<evidence type="ECO:0008006" key="3">
    <source>
        <dbReference type="Google" id="ProtNLM"/>
    </source>
</evidence>
<keyword evidence="2" id="KW-1185">Reference proteome</keyword>
<reference evidence="1 2" key="1">
    <citation type="journal article" date="2019" name="Sci. Rep.">
        <title>Orb-weaving spider Araneus ventricosus genome elucidates the spidroin gene catalogue.</title>
        <authorList>
            <person name="Kono N."/>
            <person name="Nakamura H."/>
            <person name="Ohtoshi R."/>
            <person name="Moran D.A.P."/>
            <person name="Shinohara A."/>
            <person name="Yoshida Y."/>
            <person name="Fujiwara M."/>
            <person name="Mori M."/>
            <person name="Tomita M."/>
            <person name="Arakawa K."/>
        </authorList>
    </citation>
    <scope>NUCLEOTIDE SEQUENCE [LARGE SCALE GENOMIC DNA]</scope>
</reference>
<accession>A0A4Y2ERU7</accession>